<gene>
    <name evidence="5" type="ORF">KRR39_18425</name>
</gene>
<keyword evidence="6" id="KW-1185">Reference proteome</keyword>
<dbReference type="InterPro" id="IPR016166">
    <property type="entry name" value="FAD-bd_PCMH"/>
</dbReference>
<dbReference type="PANTHER" id="PTHR42659">
    <property type="entry name" value="XANTHINE DEHYDROGENASE SUBUNIT C-RELATED"/>
    <property type="match status" value="1"/>
</dbReference>
<keyword evidence="2" id="KW-0274">FAD</keyword>
<dbReference type="EMBL" id="CP077062">
    <property type="protein sequence ID" value="QWZ07409.1"/>
    <property type="molecule type" value="Genomic_DNA"/>
</dbReference>
<evidence type="ECO:0000313" key="6">
    <source>
        <dbReference type="Proteomes" id="UP000683575"/>
    </source>
</evidence>
<dbReference type="SMART" id="SM01092">
    <property type="entry name" value="CO_deh_flav_C"/>
    <property type="match status" value="1"/>
</dbReference>
<evidence type="ECO:0000256" key="3">
    <source>
        <dbReference type="ARBA" id="ARBA00023002"/>
    </source>
</evidence>
<feature type="domain" description="FAD-binding PCMH-type" evidence="4">
    <location>
        <begin position="1"/>
        <end position="174"/>
    </location>
</feature>
<name>A0A975SWV6_9ACTN</name>
<dbReference type="Pfam" id="PF00941">
    <property type="entry name" value="FAD_binding_5"/>
    <property type="match status" value="1"/>
</dbReference>
<dbReference type="KEGG" id="nps:KRR39_18425"/>
<evidence type="ECO:0000256" key="1">
    <source>
        <dbReference type="ARBA" id="ARBA00022630"/>
    </source>
</evidence>
<protein>
    <submittedName>
        <fullName evidence="5">Xanthine dehydrogenase family protein subunit M</fullName>
    </submittedName>
</protein>
<dbReference type="GO" id="GO:0071949">
    <property type="term" value="F:FAD binding"/>
    <property type="evidence" value="ECO:0007669"/>
    <property type="project" value="InterPro"/>
</dbReference>
<dbReference type="AlphaFoldDB" id="A0A975SWV6"/>
<keyword evidence="1" id="KW-0285">Flavoprotein</keyword>
<organism evidence="5 6">
    <name type="scientific">Nocardioides panacis</name>
    <dbReference type="NCBI Taxonomy" id="2849501"/>
    <lineage>
        <taxon>Bacteria</taxon>
        <taxon>Bacillati</taxon>
        <taxon>Actinomycetota</taxon>
        <taxon>Actinomycetes</taxon>
        <taxon>Propionibacteriales</taxon>
        <taxon>Nocardioidaceae</taxon>
        <taxon>Nocardioides</taxon>
    </lineage>
</organism>
<accession>A0A975SWV6</accession>
<evidence type="ECO:0000259" key="4">
    <source>
        <dbReference type="PROSITE" id="PS51387"/>
    </source>
</evidence>
<sequence length="284" mass="29857">MRTTSFDYTRATSIDEALSALAAGAQVLAGGQSLLQSMKLRQASPQHLVDINDLDELRAVSLDGGGLRLGALTRIAELCVIPEVAARFPSLQQAAKLTADVQVRNRATIGGNLCFANPRSNMASTLISLRAEVTVRSDGSSRRLAVEELFSGYLQTVLSSGELLTDVHLPDPGPDARGAYREISRQPNGVPVVNVAVAAAAGQVTGIGVGGLGVRPLRARLVEEALENADLSDPRAVDDAATLLAADLASTEPLSDMHGSAEYRLEAAVVLLRRLVLATTNERG</sequence>
<dbReference type="InterPro" id="IPR051312">
    <property type="entry name" value="Diverse_Substr_Oxidored"/>
</dbReference>
<dbReference type="InterPro" id="IPR005107">
    <property type="entry name" value="CO_DH_flav_C"/>
</dbReference>
<dbReference type="PANTHER" id="PTHR42659:SF2">
    <property type="entry name" value="XANTHINE DEHYDROGENASE SUBUNIT C-RELATED"/>
    <property type="match status" value="1"/>
</dbReference>
<reference evidence="5" key="1">
    <citation type="submission" date="2021-06" db="EMBL/GenBank/DDBJ databases">
        <title>Complete genome sequence of Nocardioides sp. G188.</title>
        <authorList>
            <person name="Im W.-T."/>
        </authorList>
    </citation>
    <scope>NUCLEOTIDE SEQUENCE</scope>
    <source>
        <strain evidence="5">G188</strain>
    </source>
</reference>
<dbReference type="RefSeq" id="WP_216938920.1">
    <property type="nucleotide sequence ID" value="NZ_CP077062.1"/>
</dbReference>
<dbReference type="PROSITE" id="PS51387">
    <property type="entry name" value="FAD_PCMH"/>
    <property type="match status" value="1"/>
</dbReference>
<dbReference type="Pfam" id="PF03450">
    <property type="entry name" value="CO_deh_flav_C"/>
    <property type="match status" value="1"/>
</dbReference>
<keyword evidence="3" id="KW-0560">Oxidoreductase</keyword>
<evidence type="ECO:0000313" key="5">
    <source>
        <dbReference type="EMBL" id="QWZ07409.1"/>
    </source>
</evidence>
<proteinExistence type="predicted"/>
<dbReference type="GO" id="GO:0016491">
    <property type="term" value="F:oxidoreductase activity"/>
    <property type="evidence" value="ECO:0007669"/>
    <property type="project" value="UniProtKB-KW"/>
</dbReference>
<dbReference type="InterPro" id="IPR002346">
    <property type="entry name" value="Mopterin_DH_FAD-bd"/>
</dbReference>
<dbReference type="Proteomes" id="UP000683575">
    <property type="component" value="Chromosome"/>
</dbReference>
<evidence type="ECO:0000256" key="2">
    <source>
        <dbReference type="ARBA" id="ARBA00022827"/>
    </source>
</evidence>